<dbReference type="InterPro" id="IPR029063">
    <property type="entry name" value="SAM-dependent_MTases_sf"/>
</dbReference>
<dbReference type="Pfam" id="PF08241">
    <property type="entry name" value="Methyltransf_11"/>
    <property type="match status" value="1"/>
</dbReference>
<comment type="caution">
    <text evidence="2">The sequence shown here is derived from an EMBL/GenBank/DDBJ whole genome shotgun (WGS) entry which is preliminary data.</text>
</comment>
<dbReference type="GO" id="GO:0008757">
    <property type="term" value="F:S-adenosylmethionine-dependent methyltransferase activity"/>
    <property type="evidence" value="ECO:0007669"/>
    <property type="project" value="InterPro"/>
</dbReference>
<accession>A0A1F6TRK4</accession>
<evidence type="ECO:0000313" key="3">
    <source>
        <dbReference type="Proteomes" id="UP000179360"/>
    </source>
</evidence>
<name>A0A1F6TRK4_9PROT</name>
<dbReference type="SUPFAM" id="SSF53335">
    <property type="entry name" value="S-adenosyl-L-methionine-dependent methyltransferases"/>
    <property type="match status" value="1"/>
</dbReference>
<reference evidence="2 3" key="1">
    <citation type="journal article" date="2016" name="Nat. Commun.">
        <title>Thousands of microbial genomes shed light on interconnected biogeochemical processes in an aquifer system.</title>
        <authorList>
            <person name="Anantharaman K."/>
            <person name="Brown C.T."/>
            <person name="Hug L.A."/>
            <person name="Sharon I."/>
            <person name="Castelle C.J."/>
            <person name="Probst A.J."/>
            <person name="Thomas B.C."/>
            <person name="Singh A."/>
            <person name="Wilkins M.J."/>
            <person name="Karaoz U."/>
            <person name="Brodie E.L."/>
            <person name="Williams K.H."/>
            <person name="Hubbard S.S."/>
            <person name="Banfield J.F."/>
        </authorList>
    </citation>
    <scope>NUCLEOTIDE SEQUENCE [LARGE SCALE GENOMIC DNA]</scope>
</reference>
<gene>
    <name evidence="2" type="ORF">A2637_02885</name>
</gene>
<dbReference type="AlphaFoldDB" id="A0A1F6TRK4"/>
<protein>
    <recommendedName>
        <fullName evidence="1">Methyltransferase type 11 domain-containing protein</fullName>
    </recommendedName>
</protein>
<evidence type="ECO:0000313" key="2">
    <source>
        <dbReference type="EMBL" id="OGI47740.1"/>
    </source>
</evidence>
<evidence type="ECO:0000259" key="1">
    <source>
        <dbReference type="Pfam" id="PF08241"/>
    </source>
</evidence>
<dbReference type="Proteomes" id="UP000179360">
    <property type="component" value="Unassembled WGS sequence"/>
</dbReference>
<dbReference type="Gene3D" id="3.40.50.150">
    <property type="entry name" value="Vaccinia Virus protein VP39"/>
    <property type="match status" value="1"/>
</dbReference>
<feature type="domain" description="Methyltransferase type 11" evidence="1">
    <location>
        <begin position="78"/>
        <end position="128"/>
    </location>
</feature>
<proteinExistence type="predicted"/>
<dbReference type="STRING" id="1817764.A2637_02885"/>
<dbReference type="CDD" id="cd02440">
    <property type="entry name" value="AdoMet_MTases"/>
    <property type="match status" value="1"/>
</dbReference>
<sequence>MRDARTAPQRRRELCAWFDTPLGRSLQALEANRLRDVLPGLYGTAAVQLGRLGRHDMLDASAAPTRILLDLPGEPNGVMVHGVPEALPFDARSVDVMLLPHTLDFSADPHQVLREVSRVLRPEGHVVILGFNPVSLWGFRRLFARRPLTAPWCGKFFRLARLKDWLALLDFEVTQGAMFYYRPPVQRESVLDRLYFLDKMGDRWWPLMAAVYAVVAKKRVVGVTPLPLKWKKRRLVVPAVTEPAARGMVLPFKRRIS</sequence>
<dbReference type="InterPro" id="IPR013216">
    <property type="entry name" value="Methyltransf_11"/>
</dbReference>
<dbReference type="EMBL" id="MFSY01000011">
    <property type="protein sequence ID" value="OGI47740.1"/>
    <property type="molecule type" value="Genomic_DNA"/>
</dbReference>
<organism evidence="2 3">
    <name type="scientific">Candidatus Muproteobacteria bacterium RIFCSPHIGHO2_01_FULL_65_16</name>
    <dbReference type="NCBI Taxonomy" id="1817764"/>
    <lineage>
        <taxon>Bacteria</taxon>
        <taxon>Pseudomonadati</taxon>
        <taxon>Pseudomonadota</taxon>
        <taxon>Candidatus Muproteobacteria</taxon>
    </lineage>
</organism>